<accession>A0A2W4XLR9</accession>
<reference evidence="1 2" key="2">
    <citation type="submission" date="2018-06" db="EMBL/GenBank/DDBJ databases">
        <title>Metagenomic assembly of (sub)arctic Cyanobacteria and their associated microbiome from non-axenic cultures.</title>
        <authorList>
            <person name="Baurain D."/>
        </authorList>
    </citation>
    <scope>NUCLEOTIDE SEQUENCE [LARGE SCALE GENOMIC DNA]</scope>
    <source>
        <strain evidence="1">ULC027bin1</strain>
    </source>
</reference>
<name>A0A2W4XLR9_9CYAN</name>
<sequence>MWKQLRALLPISQPDQLTISSHGQETCGIPFEQVTEVMKWLGLSLIAAGYQARAHMVWDSPETSVSLGDLPKGSLRRNDPIFLYRCGDRPMPPPSGYYWRLMSEYPTLRMYQLEIKND</sequence>
<protein>
    <submittedName>
        <fullName evidence="1">Uncharacterized protein</fullName>
    </submittedName>
</protein>
<dbReference type="EMBL" id="QBMP01000097">
    <property type="protein sequence ID" value="PZO55369.1"/>
    <property type="molecule type" value="Genomic_DNA"/>
</dbReference>
<proteinExistence type="predicted"/>
<comment type="caution">
    <text evidence="1">The sequence shown here is derived from an EMBL/GenBank/DDBJ whole genome shotgun (WGS) entry which is preliminary data.</text>
</comment>
<dbReference type="Proteomes" id="UP000249794">
    <property type="component" value="Unassembled WGS sequence"/>
</dbReference>
<organism evidence="1 2">
    <name type="scientific">Phormidesmis priestleyi</name>
    <dbReference type="NCBI Taxonomy" id="268141"/>
    <lineage>
        <taxon>Bacteria</taxon>
        <taxon>Bacillati</taxon>
        <taxon>Cyanobacteriota</taxon>
        <taxon>Cyanophyceae</taxon>
        <taxon>Leptolyngbyales</taxon>
        <taxon>Leptolyngbyaceae</taxon>
        <taxon>Phormidesmis</taxon>
    </lineage>
</organism>
<reference evidence="2" key="1">
    <citation type="submission" date="2018-04" db="EMBL/GenBank/DDBJ databases">
        <authorList>
            <person name="Cornet L."/>
        </authorList>
    </citation>
    <scope>NUCLEOTIDE SEQUENCE [LARGE SCALE GENOMIC DNA]</scope>
</reference>
<dbReference type="AlphaFoldDB" id="A0A2W4XLR9"/>
<evidence type="ECO:0000313" key="2">
    <source>
        <dbReference type="Proteomes" id="UP000249794"/>
    </source>
</evidence>
<gene>
    <name evidence="1" type="ORF">DCF15_10630</name>
</gene>
<evidence type="ECO:0000313" key="1">
    <source>
        <dbReference type="EMBL" id="PZO55369.1"/>
    </source>
</evidence>